<accession>G2PHC0</accession>
<organism evidence="1 2">
    <name type="scientific">Streptomyces violaceusniger (strain Tu 4113)</name>
    <dbReference type="NCBI Taxonomy" id="653045"/>
    <lineage>
        <taxon>Bacteria</taxon>
        <taxon>Bacillati</taxon>
        <taxon>Actinomycetota</taxon>
        <taxon>Actinomycetes</taxon>
        <taxon>Kitasatosporales</taxon>
        <taxon>Streptomycetaceae</taxon>
        <taxon>Streptomyces</taxon>
        <taxon>Streptomyces violaceusniger group</taxon>
    </lineage>
</organism>
<geneLocation type="plasmid" evidence="1 2">
    <name>pSTRVI01</name>
</geneLocation>
<keyword evidence="1" id="KW-0614">Plasmid</keyword>
<proteinExistence type="predicted"/>
<reference evidence="1" key="1">
    <citation type="submission" date="2011-08" db="EMBL/GenBank/DDBJ databases">
        <title>Complete sequence of plasmid 1 of Streptomyces violaceusniger Tu 4113.</title>
        <authorList>
            <consortium name="US DOE Joint Genome Institute"/>
            <person name="Lucas S."/>
            <person name="Han J."/>
            <person name="Lapidus A."/>
            <person name="Cheng J.-F."/>
            <person name="Goodwin L."/>
            <person name="Pitluck S."/>
            <person name="Peters L."/>
            <person name="Ivanova N."/>
            <person name="Daligault H."/>
            <person name="Detter J.C."/>
            <person name="Han C."/>
            <person name="Tapia R."/>
            <person name="Land M."/>
            <person name="Hauser L."/>
            <person name="Kyrpides N."/>
            <person name="Ivanova N."/>
            <person name="Pagani I."/>
            <person name="Hagen A."/>
            <person name="Katz L."/>
            <person name="Fiedler H.-P."/>
            <person name="Keasling J."/>
            <person name="Fortman J."/>
            <person name="Woyke T."/>
        </authorList>
    </citation>
    <scope>NUCLEOTIDE SEQUENCE [LARGE SCALE GENOMIC DNA]</scope>
    <source>
        <strain evidence="1">Tu 4113</strain>
        <plasmid evidence="1">pSTRVI01</plasmid>
    </source>
</reference>
<gene>
    <name evidence="1" type="ORF">Strvi_9518</name>
</gene>
<dbReference type="RefSeq" id="WP_014043701.1">
    <property type="nucleotide sequence ID" value="NC_015951.1"/>
</dbReference>
<dbReference type="Proteomes" id="UP000008703">
    <property type="component" value="Plasmid pSTRVI01"/>
</dbReference>
<keyword evidence="2" id="KW-1185">Reference proteome</keyword>
<evidence type="ECO:0000313" key="2">
    <source>
        <dbReference type="Proteomes" id="UP000008703"/>
    </source>
</evidence>
<evidence type="ECO:0000313" key="1">
    <source>
        <dbReference type="EMBL" id="AEM88766.1"/>
    </source>
</evidence>
<dbReference type="KEGG" id="svl:Strvi_9518"/>
<name>G2PHC0_STRV4</name>
<sequence length="171" mass="18438">MGDATLWVAVLTAVTAIAASWVTSRGNAKAARVQALAAAEAQHAATRRDAMRTAHLAFIEQINRMGALYRKTPAILSIDDPSDWSAALDRHLEELRTAYGEFHQQQNVIMLDGGHSSRLAADAVHAASTHVYKTLLGIAAGTQGPEDFASAVRAYWDTVTAFLHAARQDDE</sequence>
<dbReference type="EMBL" id="CP002995">
    <property type="protein sequence ID" value="AEM88766.1"/>
    <property type="molecule type" value="Genomic_DNA"/>
</dbReference>
<dbReference type="HOGENOM" id="CLU_127696_0_0_11"/>
<dbReference type="AlphaFoldDB" id="G2PHC0"/>
<protein>
    <submittedName>
        <fullName evidence="1">Uncharacterized protein</fullName>
    </submittedName>
</protein>